<sequence>MRRINLQEVAPEGFEHVRRLEGYIQRRLDKKLLFLVKLRASFINGCAYCVDMHSQHAIEAGESTRRLFAVATWREVDLFDERERAALALTDSVTRLGEGGVPDDVWDTAAKVYTEEELADLLLAIVTINMWNRIAIPSRNPLPA</sequence>
<keyword evidence="3" id="KW-1185">Reference proteome</keyword>
<accession>A0A6V8KSB6</accession>
<dbReference type="EMBL" id="BLPF01000004">
    <property type="protein sequence ID" value="GFJ85251.1"/>
    <property type="molecule type" value="Genomic_DNA"/>
</dbReference>
<organism evidence="2 3">
    <name type="scientific">Phytohabitans houttuyneae</name>
    <dbReference type="NCBI Taxonomy" id="1076126"/>
    <lineage>
        <taxon>Bacteria</taxon>
        <taxon>Bacillati</taxon>
        <taxon>Actinomycetota</taxon>
        <taxon>Actinomycetes</taxon>
        <taxon>Micromonosporales</taxon>
        <taxon>Micromonosporaceae</taxon>
    </lineage>
</organism>
<proteinExistence type="predicted"/>
<dbReference type="RefSeq" id="WP_173070196.1">
    <property type="nucleotide sequence ID" value="NZ_BAABGO010000025.1"/>
</dbReference>
<name>A0A6V8KSB6_9ACTN</name>
<evidence type="ECO:0000313" key="3">
    <source>
        <dbReference type="Proteomes" id="UP000482800"/>
    </source>
</evidence>
<dbReference type="Proteomes" id="UP000482800">
    <property type="component" value="Unassembled WGS sequence"/>
</dbReference>
<dbReference type="PANTHER" id="PTHR34846:SF5">
    <property type="entry name" value="CARBOXYMUCONOLACTONE DECARBOXYLASE-LIKE DOMAIN-CONTAINING PROTEIN"/>
    <property type="match status" value="1"/>
</dbReference>
<dbReference type="InterPro" id="IPR029032">
    <property type="entry name" value="AhpD-like"/>
</dbReference>
<dbReference type="AlphaFoldDB" id="A0A6V8KSB6"/>
<evidence type="ECO:0000313" key="2">
    <source>
        <dbReference type="EMBL" id="GFJ85251.1"/>
    </source>
</evidence>
<feature type="domain" description="Carboxymuconolactone decarboxylase-like" evidence="1">
    <location>
        <begin position="14"/>
        <end position="91"/>
    </location>
</feature>
<reference evidence="2 3" key="2">
    <citation type="submission" date="2020-03" db="EMBL/GenBank/DDBJ databases">
        <authorList>
            <person name="Ichikawa N."/>
            <person name="Kimura A."/>
            <person name="Kitahashi Y."/>
            <person name="Uohara A."/>
        </authorList>
    </citation>
    <scope>NUCLEOTIDE SEQUENCE [LARGE SCALE GENOMIC DNA]</scope>
    <source>
        <strain evidence="2 3">NBRC 108639</strain>
    </source>
</reference>
<dbReference type="InterPro" id="IPR004675">
    <property type="entry name" value="AhpD_core"/>
</dbReference>
<evidence type="ECO:0000259" key="1">
    <source>
        <dbReference type="Pfam" id="PF02627"/>
    </source>
</evidence>
<reference evidence="2 3" key="1">
    <citation type="submission" date="2020-03" db="EMBL/GenBank/DDBJ databases">
        <title>Whole genome shotgun sequence of Phytohabitans houttuyneae NBRC 108639.</title>
        <authorList>
            <person name="Komaki H."/>
            <person name="Tamura T."/>
        </authorList>
    </citation>
    <scope>NUCLEOTIDE SEQUENCE [LARGE SCALE GENOMIC DNA]</scope>
    <source>
        <strain evidence="2 3">NBRC 108639</strain>
    </source>
</reference>
<gene>
    <name evidence="2" type="primary">pcaC_3</name>
    <name evidence="2" type="ORF">Phou_094310</name>
</gene>
<dbReference type="SUPFAM" id="SSF69118">
    <property type="entry name" value="AhpD-like"/>
    <property type="match status" value="1"/>
</dbReference>
<dbReference type="GO" id="GO:0051920">
    <property type="term" value="F:peroxiredoxin activity"/>
    <property type="evidence" value="ECO:0007669"/>
    <property type="project" value="InterPro"/>
</dbReference>
<dbReference type="NCBIfam" id="TIGR00778">
    <property type="entry name" value="ahpD_dom"/>
    <property type="match status" value="1"/>
</dbReference>
<dbReference type="Gene3D" id="1.20.1290.10">
    <property type="entry name" value="AhpD-like"/>
    <property type="match status" value="1"/>
</dbReference>
<dbReference type="Pfam" id="PF02627">
    <property type="entry name" value="CMD"/>
    <property type="match status" value="1"/>
</dbReference>
<dbReference type="PANTHER" id="PTHR34846">
    <property type="entry name" value="4-CARBOXYMUCONOLACTONE DECARBOXYLASE FAMILY PROTEIN (AFU_ORTHOLOGUE AFUA_6G11590)"/>
    <property type="match status" value="1"/>
</dbReference>
<dbReference type="InterPro" id="IPR003779">
    <property type="entry name" value="CMD-like"/>
</dbReference>
<protein>
    <submittedName>
        <fullName evidence="2">Alkyl hydroperoxide reductase AhpD</fullName>
    </submittedName>
</protein>
<comment type="caution">
    <text evidence="2">The sequence shown here is derived from an EMBL/GenBank/DDBJ whole genome shotgun (WGS) entry which is preliminary data.</text>
</comment>